<keyword evidence="8" id="KW-0496">Mitochondrion</keyword>
<evidence type="ECO:0000256" key="1">
    <source>
        <dbReference type="ARBA" id="ARBA00003195"/>
    </source>
</evidence>
<dbReference type="PANTHER" id="PTHR12878:SF0">
    <property type="entry name" value="NADH DEHYDROGENASE [UBIQUINONE] 1 ALPHA SUBCOMPLEX SUBUNIT 2"/>
    <property type="match status" value="1"/>
</dbReference>
<gene>
    <name evidence="12" type="ORF">HU200_042353</name>
</gene>
<comment type="function">
    <text evidence="1">Accessory subunit of the mitochondrial membrane respiratory chain NADH dehydrogenase (Complex I), that is believed not to be involved in catalysis. Complex I functions in the transfer of electrons from NADH to the respiratory chain. The immediate electron acceptor for the enzyme is believed to be ubiquinone.</text>
</comment>
<dbReference type="InterPro" id="IPR007741">
    <property type="entry name" value="Ribosomal_mL43/mS25/NADH_DH"/>
</dbReference>
<evidence type="ECO:0000313" key="13">
    <source>
        <dbReference type="Proteomes" id="UP000636709"/>
    </source>
</evidence>
<comment type="subcellular location">
    <subcellularLocation>
        <location evidence="2">Mitochondrion inner membrane</location>
        <topology evidence="2">Peripheral membrane protein</topology>
        <orientation evidence="2">Matrix side</orientation>
    </subcellularLocation>
</comment>
<proteinExistence type="inferred from homology"/>
<dbReference type="Proteomes" id="UP000636709">
    <property type="component" value="Unassembled WGS sequence"/>
</dbReference>
<sequence>MTGLFCPLSSLSTTRVLRVRFFFYLQPPILSTDCLHLSPSNIRSSKQSFARPAKTSEAQRRTRETAAGGEESDRARAAGGDGVARQPVPEREGDPRPLLPVLPGKRRRQVCSPTSPPPISLPIGFSIENELPLSRGGVSDLLPCREFVKKNYGDIKARNPSLPFLVRECSGVQPQLWARYVLDLVFDYLYILRCSCSSQAKCAIFYFPDMGVERCVHLDGLTEAQIDKKLEELAKAGES</sequence>
<dbReference type="InterPro" id="IPR036249">
    <property type="entry name" value="Thioredoxin-like_sf"/>
</dbReference>
<feature type="region of interest" description="Disordered" evidence="10">
    <location>
        <begin position="45"/>
        <end position="115"/>
    </location>
</feature>
<evidence type="ECO:0000256" key="10">
    <source>
        <dbReference type="SAM" id="MobiDB-lite"/>
    </source>
</evidence>
<organism evidence="12 13">
    <name type="scientific">Digitaria exilis</name>
    <dbReference type="NCBI Taxonomy" id="1010633"/>
    <lineage>
        <taxon>Eukaryota</taxon>
        <taxon>Viridiplantae</taxon>
        <taxon>Streptophyta</taxon>
        <taxon>Embryophyta</taxon>
        <taxon>Tracheophyta</taxon>
        <taxon>Spermatophyta</taxon>
        <taxon>Magnoliopsida</taxon>
        <taxon>Liliopsida</taxon>
        <taxon>Poales</taxon>
        <taxon>Poaceae</taxon>
        <taxon>PACMAD clade</taxon>
        <taxon>Panicoideae</taxon>
        <taxon>Panicodae</taxon>
        <taxon>Paniceae</taxon>
        <taxon>Anthephorinae</taxon>
        <taxon>Digitaria</taxon>
    </lineage>
</organism>
<evidence type="ECO:0000256" key="4">
    <source>
        <dbReference type="ARBA" id="ARBA00022448"/>
    </source>
</evidence>
<dbReference type="PANTHER" id="PTHR12878">
    <property type="entry name" value="NADH-UBIQUINONE OXIDOREDUCTASE B8 SUBUNIT"/>
    <property type="match status" value="1"/>
</dbReference>
<dbReference type="SMART" id="SM00916">
    <property type="entry name" value="L51_S25_CI-B8"/>
    <property type="match status" value="1"/>
</dbReference>
<evidence type="ECO:0000256" key="6">
    <source>
        <dbReference type="ARBA" id="ARBA00022792"/>
    </source>
</evidence>
<evidence type="ECO:0000259" key="11">
    <source>
        <dbReference type="SMART" id="SM00916"/>
    </source>
</evidence>
<protein>
    <recommendedName>
        <fullName evidence="11">Ribosomal protein/NADH dehydrogenase domain-containing protein</fullName>
    </recommendedName>
</protein>
<evidence type="ECO:0000256" key="5">
    <source>
        <dbReference type="ARBA" id="ARBA00022660"/>
    </source>
</evidence>
<dbReference type="InterPro" id="IPR016464">
    <property type="entry name" value="NADH_Ub_cplx-1_asu_su-2"/>
</dbReference>
<dbReference type="SUPFAM" id="SSF52833">
    <property type="entry name" value="Thioredoxin-like"/>
    <property type="match status" value="1"/>
</dbReference>
<evidence type="ECO:0000313" key="12">
    <source>
        <dbReference type="EMBL" id="KAF8688228.1"/>
    </source>
</evidence>
<keyword evidence="4" id="KW-0813">Transport</keyword>
<dbReference type="EMBL" id="JACEFO010002039">
    <property type="protein sequence ID" value="KAF8688228.1"/>
    <property type="molecule type" value="Genomic_DNA"/>
</dbReference>
<accession>A0A835ECY9</accession>
<keyword evidence="5" id="KW-0679">Respiratory chain</keyword>
<keyword evidence="13" id="KW-1185">Reference proteome</keyword>
<evidence type="ECO:0000256" key="7">
    <source>
        <dbReference type="ARBA" id="ARBA00022982"/>
    </source>
</evidence>
<keyword evidence="7" id="KW-0249">Electron transport</keyword>
<evidence type="ECO:0000256" key="8">
    <source>
        <dbReference type="ARBA" id="ARBA00023128"/>
    </source>
</evidence>
<evidence type="ECO:0000256" key="3">
    <source>
        <dbReference type="ARBA" id="ARBA00008939"/>
    </source>
</evidence>
<evidence type="ECO:0000256" key="9">
    <source>
        <dbReference type="ARBA" id="ARBA00023136"/>
    </source>
</evidence>
<dbReference type="AlphaFoldDB" id="A0A835ECY9"/>
<reference evidence="12" key="1">
    <citation type="submission" date="2020-07" db="EMBL/GenBank/DDBJ databases">
        <title>Genome sequence and genetic diversity analysis of an under-domesticated orphan crop, white fonio (Digitaria exilis).</title>
        <authorList>
            <person name="Bennetzen J.L."/>
            <person name="Chen S."/>
            <person name="Ma X."/>
            <person name="Wang X."/>
            <person name="Yssel A.E.J."/>
            <person name="Chaluvadi S.R."/>
            <person name="Johnson M."/>
            <person name="Gangashetty P."/>
            <person name="Hamidou F."/>
            <person name="Sanogo M.D."/>
            <person name="Zwaenepoel A."/>
            <person name="Wallace J."/>
            <person name="Van De Peer Y."/>
            <person name="Van Deynze A."/>
        </authorList>
    </citation>
    <scope>NUCLEOTIDE SEQUENCE</scope>
    <source>
        <tissue evidence="12">Leaves</tissue>
    </source>
</reference>
<keyword evidence="6" id="KW-0999">Mitochondrion inner membrane</keyword>
<evidence type="ECO:0000256" key="2">
    <source>
        <dbReference type="ARBA" id="ARBA00004443"/>
    </source>
</evidence>
<comment type="caution">
    <text evidence="12">The sequence shown here is derived from an EMBL/GenBank/DDBJ whole genome shotgun (WGS) entry which is preliminary data.</text>
</comment>
<dbReference type="Gene3D" id="3.40.30.10">
    <property type="entry name" value="Glutaredoxin"/>
    <property type="match status" value="1"/>
</dbReference>
<dbReference type="GO" id="GO:0005743">
    <property type="term" value="C:mitochondrial inner membrane"/>
    <property type="evidence" value="ECO:0007669"/>
    <property type="project" value="UniProtKB-SubCell"/>
</dbReference>
<name>A0A835ECY9_9POAL</name>
<feature type="domain" description="Ribosomal protein/NADH dehydrogenase" evidence="11">
    <location>
        <begin position="134"/>
        <end position="237"/>
    </location>
</feature>
<dbReference type="OrthoDB" id="10250268at2759"/>
<dbReference type="Pfam" id="PF05047">
    <property type="entry name" value="L51_S25_CI-B8"/>
    <property type="match status" value="1"/>
</dbReference>
<comment type="similarity">
    <text evidence="3">Belongs to the complex I NDUFA2 subunit family.</text>
</comment>
<keyword evidence="9" id="KW-0472">Membrane</keyword>